<feature type="compositionally biased region" description="Low complexity" evidence="1">
    <location>
        <begin position="9"/>
        <end position="21"/>
    </location>
</feature>
<dbReference type="GeneID" id="63707999"/>
<keyword evidence="3" id="KW-1185">Reference proteome</keyword>
<feature type="region of interest" description="Disordered" evidence="1">
    <location>
        <begin position="1"/>
        <end position="57"/>
    </location>
</feature>
<dbReference type="RefSeq" id="XP_040644666.1">
    <property type="nucleotide sequence ID" value="XM_040792699.1"/>
</dbReference>
<dbReference type="Pfam" id="PF07173">
    <property type="entry name" value="GRDP-like"/>
    <property type="match status" value="1"/>
</dbReference>
<dbReference type="AlphaFoldDB" id="A0A135LBA8"/>
<feature type="region of interest" description="Disordered" evidence="1">
    <location>
        <begin position="614"/>
        <end position="644"/>
    </location>
</feature>
<feature type="compositionally biased region" description="Basic and acidic residues" evidence="1">
    <location>
        <begin position="574"/>
        <end position="585"/>
    </location>
</feature>
<dbReference type="OMA" id="EVPWTTC"/>
<accession>A0A135LBA8</accession>
<reference evidence="2 3" key="1">
    <citation type="journal article" date="2016" name="BMC Genomics">
        <title>Genome sequencing and secondary metabolism of the postharvest pathogen Penicillium griseofulvum.</title>
        <authorList>
            <person name="Banani H."/>
            <person name="Marcet-Houben M."/>
            <person name="Ballester A.R."/>
            <person name="Abbruscato P."/>
            <person name="Gonzalez-Candelas L."/>
            <person name="Gabaldon T."/>
            <person name="Spadaro D."/>
        </authorList>
    </citation>
    <scope>NUCLEOTIDE SEQUENCE [LARGE SCALE GENOMIC DNA]</scope>
    <source>
        <strain evidence="2 3">PG3</strain>
    </source>
</reference>
<protein>
    <submittedName>
        <fullName evidence="2">Uncharacterized protein</fullName>
    </submittedName>
</protein>
<dbReference type="InterPro" id="IPR009836">
    <property type="entry name" value="GRDP-like"/>
</dbReference>
<dbReference type="PANTHER" id="PTHR34365">
    <property type="entry name" value="ENOLASE (DUF1399)"/>
    <property type="match status" value="1"/>
</dbReference>
<dbReference type="EMBL" id="LHQR01000069">
    <property type="protein sequence ID" value="KXG46130.1"/>
    <property type="molecule type" value="Genomic_DNA"/>
</dbReference>
<evidence type="ECO:0000256" key="1">
    <source>
        <dbReference type="SAM" id="MobiDB-lite"/>
    </source>
</evidence>
<dbReference type="STRING" id="5078.A0A135LBA8"/>
<dbReference type="PANTHER" id="PTHR34365:SF7">
    <property type="entry name" value="GLYCINE-RICH DOMAIN-CONTAINING PROTEIN 1"/>
    <property type="match status" value="1"/>
</dbReference>
<dbReference type="Proteomes" id="UP000070168">
    <property type="component" value="Unassembled WGS sequence"/>
</dbReference>
<gene>
    <name evidence="2" type="ORF">PGRI_049860</name>
</gene>
<evidence type="ECO:0000313" key="2">
    <source>
        <dbReference type="EMBL" id="KXG46130.1"/>
    </source>
</evidence>
<proteinExistence type="predicted"/>
<feature type="region of interest" description="Disordered" evidence="1">
    <location>
        <begin position="574"/>
        <end position="593"/>
    </location>
</feature>
<organism evidence="2 3">
    <name type="scientific">Penicillium patulum</name>
    <name type="common">Penicillium griseofulvum</name>
    <dbReference type="NCBI Taxonomy" id="5078"/>
    <lineage>
        <taxon>Eukaryota</taxon>
        <taxon>Fungi</taxon>
        <taxon>Dikarya</taxon>
        <taxon>Ascomycota</taxon>
        <taxon>Pezizomycotina</taxon>
        <taxon>Eurotiomycetes</taxon>
        <taxon>Eurotiomycetidae</taxon>
        <taxon>Eurotiales</taxon>
        <taxon>Aspergillaceae</taxon>
        <taxon>Penicillium</taxon>
    </lineage>
</organism>
<name>A0A135LBA8_PENPA</name>
<evidence type="ECO:0000313" key="3">
    <source>
        <dbReference type="Proteomes" id="UP000070168"/>
    </source>
</evidence>
<sequence length="711" mass="79162">MGNPDISHSSKSAEASAEAASNPPPYSTITEPIDEPPTYQRPNASHRLSRNVSPRSDETVDIDECVMHLKLLSAIAKLRNSVKGTDKLFGIDNNEARNFSSPRKQGEATARIQEKRWAVYVARAVDRFTVWWQTCLPSLDTSRVSTLNSSPEAKIAWSVNDIPPLDVIMVWHAYMLNPRAFLEDCLRQSKMSVWATGLPWDVIDACIDDGTLAFDPGTEARINFETRTGHLWENIHGRPTKSLLCVGCKQEILAPWTEGSLGCDPDVAFAHGIGYADKSLRVPCPVCKSSITHDSLRVQKFRNDVQKLLKDDLPMPGTILSQNGTPADDQNGDNVSFPNRLIKEGIRSELLQLTDLTENESTTIETIRDHLEGFLKSRSTLRRVNKTMLTSGNPGMPERISLRNVLSRYWDNSSPFAIDLIGAVIRQGTFVDKMDNIGWIRSPNLRSTMAHFISKYNVFFQIMAKNKGHAVVPTLDIDLIWHTHQLSPARYYAFSTAQTEGIFINHDDKIDEMKLSDAFAWTSKQYQKLTGGKIYSECICWYCEAVRESNNQGLGRLMISPSTLHAKTNAARLHDGADNTSDRGKSQGPHISSHNAVRILAQADPKAMQTKSAQLESCWEKAQRRSHNRSGSRGGGDPKVSYGPYARDPEILREIYPSNPACVNITAGVVGNCISGTQGVGLAQGACPRSQKVVHEEISYYRAERILEQRV</sequence>
<comment type="caution">
    <text evidence="2">The sequence shown here is derived from an EMBL/GenBank/DDBJ whole genome shotgun (WGS) entry which is preliminary data.</text>
</comment>
<dbReference type="OrthoDB" id="2684236at2759"/>